<evidence type="ECO:0000256" key="1">
    <source>
        <dbReference type="ARBA" id="ARBA00006153"/>
    </source>
</evidence>
<dbReference type="Pfam" id="PF01546">
    <property type="entry name" value="Peptidase_M20"/>
    <property type="match status" value="1"/>
</dbReference>
<proteinExistence type="inferred from homology"/>
<dbReference type="PANTHER" id="PTHR11014:SF63">
    <property type="entry name" value="METALLOPEPTIDASE, PUTATIVE (AFU_ORTHOLOGUE AFUA_6G09600)-RELATED"/>
    <property type="match status" value="1"/>
</dbReference>
<dbReference type="GO" id="GO:0046872">
    <property type="term" value="F:metal ion binding"/>
    <property type="evidence" value="ECO:0007669"/>
    <property type="project" value="UniProtKB-KW"/>
</dbReference>
<feature type="binding site" evidence="4">
    <location>
        <position position="186"/>
    </location>
    <ligand>
        <name>Mn(2+)</name>
        <dbReference type="ChEBI" id="CHEBI:29035"/>
        <label>2</label>
    </ligand>
</feature>
<comment type="similarity">
    <text evidence="2">Belongs to the peptidase M20A family.</text>
</comment>
<dbReference type="PIRSF" id="PIRSF005962">
    <property type="entry name" value="Pept_M20D_amidohydro"/>
    <property type="match status" value="1"/>
</dbReference>
<gene>
    <name evidence="6" type="ORF">N7493_008049</name>
</gene>
<evidence type="ECO:0000256" key="4">
    <source>
        <dbReference type="PIRSR" id="PIRSR005962-1"/>
    </source>
</evidence>
<dbReference type="InterPro" id="IPR017439">
    <property type="entry name" value="Amidohydrolase"/>
</dbReference>
<keyword evidence="7" id="KW-1185">Reference proteome</keyword>
<protein>
    <submittedName>
        <fullName evidence="6">Zinc metallopeptidase</fullName>
    </submittedName>
</protein>
<reference evidence="6" key="2">
    <citation type="submission" date="2023-01" db="EMBL/GenBank/DDBJ databases">
        <authorList>
            <person name="Petersen C."/>
        </authorList>
    </citation>
    <scope>NUCLEOTIDE SEQUENCE</scope>
    <source>
        <strain evidence="6">IBT 17514</strain>
    </source>
</reference>
<keyword evidence="4" id="KW-0464">Manganese</keyword>
<feature type="binding site" evidence="4">
    <location>
        <position position="123"/>
    </location>
    <ligand>
        <name>Mn(2+)</name>
        <dbReference type="ChEBI" id="CHEBI:29035"/>
        <label>2</label>
    </ligand>
</feature>
<dbReference type="AlphaFoldDB" id="A0AAD6HGE5"/>
<comment type="cofactor">
    <cofactor evidence="4">
        <name>Mn(2+)</name>
        <dbReference type="ChEBI" id="CHEBI:29035"/>
    </cofactor>
    <text evidence="4">The Mn(2+) ion enhances activity.</text>
</comment>
<dbReference type="Proteomes" id="UP001215712">
    <property type="component" value="Unassembled WGS sequence"/>
</dbReference>
<organism evidence="6 7">
    <name type="scientific">Penicillium malachiteum</name>
    <dbReference type="NCBI Taxonomy" id="1324776"/>
    <lineage>
        <taxon>Eukaryota</taxon>
        <taxon>Fungi</taxon>
        <taxon>Dikarya</taxon>
        <taxon>Ascomycota</taxon>
        <taxon>Pezizomycotina</taxon>
        <taxon>Eurotiomycetes</taxon>
        <taxon>Eurotiomycetidae</taxon>
        <taxon>Eurotiales</taxon>
        <taxon>Aspergillaceae</taxon>
        <taxon>Penicillium</taxon>
    </lineage>
</organism>
<evidence type="ECO:0000313" key="7">
    <source>
        <dbReference type="Proteomes" id="UP001215712"/>
    </source>
</evidence>
<name>A0AAD6HGE5_9EURO</name>
<reference evidence="6" key="1">
    <citation type="journal article" date="2023" name="IMA Fungus">
        <title>Comparative genomic study of the Penicillium genus elucidates a diverse pangenome and 15 lateral gene transfer events.</title>
        <authorList>
            <person name="Petersen C."/>
            <person name="Sorensen T."/>
            <person name="Nielsen M.R."/>
            <person name="Sondergaard T.E."/>
            <person name="Sorensen J.L."/>
            <person name="Fitzpatrick D.A."/>
            <person name="Frisvad J.C."/>
            <person name="Nielsen K.L."/>
        </authorList>
    </citation>
    <scope>NUCLEOTIDE SEQUENCE</scope>
    <source>
        <strain evidence="6">IBT 17514</strain>
    </source>
</reference>
<dbReference type="PANTHER" id="PTHR11014">
    <property type="entry name" value="PEPTIDASE M20 FAMILY MEMBER"/>
    <property type="match status" value="1"/>
</dbReference>
<evidence type="ECO:0000313" key="6">
    <source>
        <dbReference type="EMBL" id="KAJ5716138.1"/>
    </source>
</evidence>
<dbReference type="NCBIfam" id="TIGR01891">
    <property type="entry name" value="amidohydrolases"/>
    <property type="match status" value="1"/>
</dbReference>
<evidence type="ECO:0000256" key="2">
    <source>
        <dbReference type="ARBA" id="ARBA00006247"/>
    </source>
</evidence>
<keyword evidence="3" id="KW-0378">Hydrolase</keyword>
<comment type="caution">
    <text evidence="6">The sequence shown here is derived from an EMBL/GenBank/DDBJ whole genome shotgun (WGS) entry which is preliminary data.</text>
</comment>
<feature type="domain" description="Peptidase M20 dimerisation" evidence="5">
    <location>
        <begin position="209"/>
        <end position="305"/>
    </location>
</feature>
<dbReference type="InterPro" id="IPR036264">
    <property type="entry name" value="Bact_exopeptidase_dim_dom"/>
</dbReference>
<dbReference type="SUPFAM" id="SSF53187">
    <property type="entry name" value="Zn-dependent exopeptidases"/>
    <property type="match status" value="1"/>
</dbReference>
<dbReference type="InterPro" id="IPR011650">
    <property type="entry name" value="Peptidase_M20_dimer"/>
</dbReference>
<feature type="binding site" evidence="4">
    <location>
        <position position="125"/>
    </location>
    <ligand>
        <name>Mn(2+)</name>
        <dbReference type="ChEBI" id="CHEBI:29035"/>
        <label>2</label>
    </ligand>
</feature>
<dbReference type="GO" id="GO:0016787">
    <property type="term" value="F:hydrolase activity"/>
    <property type="evidence" value="ECO:0007669"/>
    <property type="project" value="UniProtKB-KW"/>
</dbReference>
<comment type="similarity">
    <text evidence="1">Belongs to the peptidase M20 family.</text>
</comment>
<dbReference type="InterPro" id="IPR002933">
    <property type="entry name" value="Peptidase_M20"/>
</dbReference>
<dbReference type="EMBL" id="JAQJAN010000012">
    <property type="protein sequence ID" value="KAJ5716138.1"/>
    <property type="molecule type" value="Genomic_DNA"/>
</dbReference>
<dbReference type="Gene3D" id="3.40.630.10">
    <property type="entry name" value="Zn peptidases"/>
    <property type="match status" value="1"/>
</dbReference>
<dbReference type="Pfam" id="PF07687">
    <property type="entry name" value="M20_dimer"/>
    <property type="match status" value="1"/>
</dbReference>
<dbReference type="Gene3D" id="3.30.70.360">
    <property type="match status" value="1"/>
</dbReference>
<sequence length="427" mass="45986">MNMKLADPTKQPPLKALLDKYRPNLKLFSEIYRQLHQNPELSTQESQTAKTASSHLRTLNFETHTNIGGHGVAGILRNGPGPKILLRADMDALPLEEKTGLPYASTKIVKDPSGNSTPVMHACGHDFHVTALMAACSLLYAARECWSGTLLVVFQPAEEGLGGARAMIDDGLYEKIPKPDIVLAQHVVCLRAGNVNIRAGRLLTAADAFDIRVHGRGGHGSAPQTTVDPVVIGASIVVRLQSIVAREVTPGELAVVSVGSINAGFAANVIPDYLDLKVSVRTFDEGVRMRVHDAIRRIVEAECKAGGATQEPDIKLVGSTPATVNDGKLVKDLEGTFGSYFGDRMVDMERPSASEDFSLFATEVGAPYVMWMFGGIDEKTWDEAVQKGKVNELPSNHSPFFAPVIEPTLKTGVDAIALGALTFLTRK</sequence>
<dbReference type="FunFam" id="3.30.70.360:FF:000001">
    <property type="entry name" value="N-acetyldiaminopimelate deacetylase"/>
    <property type="match status" value="1"/>
</dbReference>
<dbReference type="CDD" id="cd05664">
    <property type="entry name" value="M20_Acy1-like"/>
    <property type="match status" value="1"/>
</dbReference>
<evidence type="ECO:0000259" key="5">
    <source>
        <dbReference type="Pfam" id="PF07687"/>
    </source>
</evidence>
<evidence type="ECO:0000256" key="3">
    <source>
        <dbReference type="ARBA" id="ARBA00022801"/>
    </source>
</evidence>
<feature type="binding site" evidence="4">
    <location>
        <position position="159"/>
    </location>
    <ligand>
        <name>Mn(2+)</name>
        <dbReference type="ChEBI" id="CHEBI:29035"/>
        <label>2</label>
    </ligand>
</feature>
<dbReference type="SUPFAM" id="SSF55031">
    <property type="entry name" value="Bacterial exopeptidase dimerisation domain"/>
    <property type="match status" value="1"/>
</dbReference>
<keyword evidence="4" id="KW-0479">Metal-binding</keyword>
<accession>A0AAD6HGE5</accession>